<evidence type="ECO:0000313" key="2">
    <source>
        <dbReference type="EMBL" id="KAJ1519243.1"/>
    </source>
</evidence>
<feature type="compositionally biased region" description="Basic and acidic residues" evidence="1">
    <location>
        <begin position="519"/>
        <end position="563"/>
    </location>
</feature>
<reference evidence="2" key="1">
    <citation type="submission" date="2022-12" db="EMBL/GenBank/DDBJ databases">
        <title>Chromosome-level genome assembly of the bean flower thrips Megalurothrips usitatus.</title>
        <authorList>
            <person name="Ma L."/>
            <person name="Liu Q."/>
            <person name="Li H."/>
            <person name="Cai W."/>
        </authorList>
    </citation>
    <scope>NUCLEOTIDE SEQUENCE</scope>
    <source>
        <strain evidence="2">Cailab_2022a</strain>
    </source>
</reference>
<name>A0AAV7X389_9NEOP</name>
<feature type="region of interest" description="Disordered" evidence="1">
    <location>
        <begin position="483"/>
        <end position="563"/>
    </location>
</feature>
<evidence type="ECO:0000313" key="3">
    <source>
        <dbReference type="Proteomes" id="UP001075354"/>
    </source>
</evidence>
<comment type="caution">
    <text evidence="2">The sequence shown here is derived from an EMBL/GenBank/DDBJ whole genome shotgun (WGS) entry which is preliminary data.</text>
</comment>
<protein>
    <recommendedName>
        <fullName evidence="4">MULE transposase domain-containing protein</fullName>
    </recommendedName>
</protein>
<dbReference type="AlphaFoldDB" id="A0AAV7X389"/>
<keyword evidence="3" id="KW-1185">Reference proteome</keyword>
<organism evidence="2 3">
    <name type="scientific">Megalurothrips usitatus</name>
    <name type="common">bean blossom thrips</name>
    <dbReference type="NCBI Taxonomy" id="439358"/>
    <lineage>
        <taxon>Eukaryota</taxon>
        <taxon>Metazoa</taxon>
        <taxon>Ecdysozoa</taxon>
        <taxon>Arthropoda</taxon>
        <taxon>Hexapoda</taxon>
        <taxon>Insecta</taxon>
        <taxon>Pterygota</taxon>
        <taxon>Neoptera</taxon>
        <taxon>Paraneoptera</taxon>
        <taxon>Thysanoptera</taxon>
        <taxon>Terebrantia</taxon>
        <taxon>Thripoidea</taxon>
        <taxon>Thripidae</taxon>
        <taxon>Megalurothrips</taxon>
    </lineage>
</organism>
<dbReference type="Proteomes" id="UP001075354">
    <property type="component" value="Unassembled WGS sequence"/>
</dbReference>
<gene>
    <name evidence="2" type="ORF">ONE63_011455</name>
</gene>
<evidence type="ECO:0008006" key="4">
    <source>
        <dbReference type="Google" id="ProtNLM"/>
    </source>
</evidence>
<proteinExistence type="predicted"/>
<evidence type="ECO:0000256" key="1">
    <source>
        <dbReference type="SAM" id="MobiDB-lite"/>
    </source>
</evidence>
<accession>A0AAV7X389</accession>
<dbReference type="EMBL" id="JAPTSV010000071">
    <property type="protein sequence ID" value="KAJ1519243.1"/>
    <property type="molecule type" value="Genomic_DNA"/>
</dbReference>
<sequence length="563" mass="65220">MSRQAGVLTEGGGSRTNVRWFRGVRDHPKPTIVYTTGDGHYFHREKNKPDKLNRFPYKCKNAHGGCPVRAHSSVDGSNWTVDGHEHLEEPDALYETYALKRKELIKHLLRQEDGVSFDLVYKAFVRRMLNIVRPGDICAIDCTFMTTPDILGAQQVLISSMMAYNQAYPLAFAVMQRKTVEAYEAVIKKLVDLGLGGKHFVADWEDSLRRGIQQGVRASRGPDDTEVWGCLWHYCKALKTHAVRCGLGEHLEGPYESANLQANRVKVLVRCLAVLPRLPHYLPNEDPNFNGIERGFRWIKEECELIECDRDRLKMYNLMEYWRKEWLPKTAELSVWGKGVEVTSGLESYNKDMNSSLGKRPKFGDFVVHLRSEEMAAFDKYQRMLSLNLPGQQKRRFTKKQQREINLDSDVNVQKSSFILTHDVKTFLLTSSRTCNKHFKILQLFGDDRPDIINDEDVSAPYNNEENEEEVDNPSQILESLLPSEDDQQTDSDDEQIPSLRYSPEEDDMRRRTRQWTATERRGCDGEERARADRAREERAKEERAREERAREEQEKKEQEKKG</sequence>
<feature type="compositionally biased region" description="Acidic residues" evidence="1">
    <location>
        <begin position="484"/>
        <end position="496"/>
    </location>
</feature>